<protein>
    <submittedName>
        <fullName evidence="2">Integrase family protein</fullName>
    </submittedName>
</protein>
<evidence type="ECO:0000313" key="3">
    <source>
        <dbReference type="Proteomes" id="UP000011189"/>
    </source>
</evidence>
<proteinExistence type="predicted"/>
<accession>L8TJW0</accession>
<dbReference type="AlphaFoldDB" id="L8TJW0"/>
<name>L8TJW0_9MICC</name>
<sequence>MFDEDVVGHHQMHMANRRALRPDHEYALVTNIEWEEFEEHFDKRKVELGFCGRPYGTPCAHEHACIRCPMLHVEPRMILRLDEIEADLMAGETGRRTKAGRGKSTDWNPRVSPGQTRPGTAATKKR</sequence>
<dbReference type="EMBL" id="AOFD01000044">
    <property type="protein sequence ID" value="ELT43583.1"/>
    <property type="molecule type" value="Genomic_DNA"/>
</dbReference>
<reference evidence="3" key="1">
    <citation type="journal article" date="2013" name="Genome Announc.">
        <title>Draft Genome Sequence of the 2-Chloro-4-Nitrophenol-Degrading Bacterium Arthrobacter sp. Strain SJCon.</title>
        <authorList>
            <person name="Vikram S."/>
            <person name="Kumar S."/>
            <person name="Vaidya B."/>
            <person name="Pinnaka A.K."/>
            <person name="Raghava G.P."/>
        </authorList>
    </citation>
    <scope>NUCLEOTIDE SEQUENCE [LARGE SCALE GENOMIC DNA]</scope>
    <source>
        <strain evidence="3">SJCon</strain>
    </source>
</reference>
<feature type="region of interest" description="Disordered" evidence="1">
    <location>
        <begin position="90"/>
        <end position="126"/>
    </location>
</feature>
<organism evidence="2 3">
    <name type="scientific">Arthrobacter nitrophenolicus</name>
    <dbReference type="NCBI Taxonomy" id="683150"/>
    <lineage>
        <taxon>Bacteria</taxon>
        <taxon>Bacillati</taxon>
        <taxon>Actinomycetota</taxon>
        <taxon>Actinomycetes</taxon>
        <taxon>Micrococcales</taxon>
        <taxon>Micrococcaceae</taxon>
        <taxon>Arthrobacter</taxon>
    </lineage>
</organism>
<dbReference type="Proteomes" id="UP000011189">
    <property type="component" value="Unassembled WGS sequence"/>
</dbReference>
<dbReference type="PATRIC" id="fig|683150.5.peg.3380"/>
<keyword evidence="3" id="KW-1185">Reference proteome</keyword>
<evidence type="ECO:0000256" key="1">
    <source>
        <dbReference type="SAM" id="MobiDB-lite"/>
    </source>
</evidence>
<comment type="caution">
    <text evidence="2">The sequence shown here is derived from an EMBL/GenBank/DDBJ whole genome shotgun (WGS) entry which is preliminary data.</text>
</comment>
<gene>
    <name evidence="2" type="ORF">G205_17239</name>
</gene>
<evidence type="ECO:0000313" key="2">
    <source>
        <dbReference type="EMBL" id="ELT43583.1"/>
    </source>
</evidence>